<dbReference type="Pfam" id="PF10043">
    <property type="entry name" value="DUF2279"/>
    <property type="match status" value="1"/>
</dbReference>
<gene>
    <name evidence="1" type="ORF">GCM10023091_38240</name>
</gene>
<comment type="caution">
    <text evidence="1">The sequence shown here is derived from an EMBL/GenBank/DDBJ whole genome shotgun (WGS) entry which is preliminary data.</text>
</comment>
<keyword evidence="2" id="KW-1185">Reference proteome</keyword>
<evidence type="ECO:0000313" key="1">
    <source>
        <dbReference type="EMBL" id="GAA4445939.1"/>
    </source>
</evidence>
<proteinExistence type="predicted"/>
<protein>
    <submittedName>
        <fullName evidence="1">DUF2279 domain-containing protein</fullName>
    </submittedName>
</protein>
<sequence length="276" mass="31353">MVSAPDSTAPDYRKLHRIFAAQSAVYLGSVYGLSKSWYKNPLTNFHFRDDRQVWLQMDKAGHLFTAYQISRYTAEIYRSAGISRRQRILYGALSGFVFQTPIELLDGFSPDYGFSVSDVLANLAGSVLFAGQMLAWDELRIVPKFSGHFTGYAEMRPALLGRSGAERMLKDYNGQTYWLSVSPRSFLKGSRWPAWLCISVGYGIENMVAAEPGKSRGMGYAPYRQYYLSLDVDLTRLPIRNRFLRTMATVFNSVKIPAPAVEFAGREGIRFRPFYF</sequence>
<name>A0ABP8MA46_9BACT</name>
<accession>A0ABP8MA46</accession>
<dbReference type="EMBL" id="BAABEY010000036">
    <property type="protein sequence ID" value="GAA4445939.1"/>
    <property type="molecule type" value="Genomic_DNA"/>
</dbReference>
<organism evidence="1 2">
    <name type="scientific">Ravibacter arvi</name>
    <dbReference type="NCBI Taxonomy" id="2051041"/>
    <lineage>
        <taxon>Bacteria</taxon>
        <taxon>Pseudomonadati</taxon>
        <taxon>Bacteroidota</taxon>
        <taxon>Cytophagia</taxon>
        <taxon>Cytophagales</taxon>
        <taxon>Spirosomataceae</taxon>
        <taxon>Ravibacter</taxon>
    </lineage>
</organism>
<dbReference type="InterPro" id="IPR018736">
    <property type="entry name" value="DUF2279_periplasmic_lipo"/>
</dbReference>
<reference evidence="2" key="1">
    <citation type="journal article" date="2019" name="Int. J. Syst. Evol. Microbiol.">
        <title>The Global Catalogue of Microorganisms (GCM) 10K type strain sequencing project: providing services to taxonomists for standard genome sequencing and annotation.</title>
        <authorList>
            <consortium name="The Broad Institute Genomics Platform"/>
            <consortium name="The Broad Institute Genome Sequencing Center for Infectious Disease"/>
            <person name="Wu L."/>
            <person name="Ma J."/>
        </authorList>
    </citation>
    <scope>NUCLEOTIDE SEQUENCE [LARGE SCALE GENOMIC DNA]</scope>
    <source>
        <strain evidence="2">JCM 31920</strain>
    </source>
</reference>
<dbReference type="Proteomes" id="UP001501508">
    <property type="component" value="Unassembled WGS sequence"/>
</dbReference>
<evidence type="ECO:0000313" key="2">
    <source>
        <dbReference type="Proteomes" id="UP001501508"/>
    </source>
</evidence>